<evidence type="ECO:0000256" key="1">
    <source>
        <dbReference type="SAM" id="Phobius"/>
    </source>
</evidence>
<dbReference type="AlphaFoldDB" id="D1BH68"/>
<proteinExistence type="predicted"/>
<feature type="transmembrane region" description="Helical" evidence="1">
    <location>
        <begin position="152"/>
        <end position="171"/>
    </location>
</feature>
<keyword evidence="1" id="KW-1133">Transmembrane helix</keyword>
<feature type="transmembrane region" description="Helical" evidence="1">
    <location>
        <begin position="114"/>
        <end position="132"/>
    </location>
</feature>
<organism evidence="2 3">
    <name type="scientific">Sanguibacter keddieii (strain ATCC 51767 / DSM 10542 / NCFB 3025 / ST-74)</name>
    <dbReference type="NCBI Taxonomy" id="446469"/>
    <lineage>
        <taxon>Bacteria</taxon>
        <taxon>Bacillati</taxon>
        <taxon>Actinomycetota</taxon>
        <taxon>Actinomycetes</taxon>
        <taxon>Micrococcales</taxon>
        <taxon>Sanguibacteraceae</taxon>
        <taxon>Sanguibacter</taxon>
    </lineage>
</organism>
<protein>
    <submittedName>
        <fullName evidence="2">Uncharacterized protein</fullName>
    </submittedName>
</protein>
<keyword evidence="3" id="KW-1185">Reference proteome</keyword>
<evidence type="ECO:0000313" key="2">
    <source>
        <dbReference type="EMBL" id="ACZ21788.1"/>
    </source>
</evidence>
<keyword evidence="1" id="KW-0472">Membrane</keyword>
<accession>D1BH68</accession>
<dbReference type="EMBL" id="CP001819">
    <property type="protein sequence ID" value="ACZ21788.1"/>
    <property type="molecule type" value="Genomic_DNA"/>
</dbReference>
<reference evidence="2 3" key="1">
    <citation type="journal article" date="2009" name="Stand. Genomic Sci.">
        <title>Complete genome sequence of Sanguibacter keddieii type strain (ST-74).</title>
        <authorList>
            <person name="Ivanova N."/>
            <person name="Sikorski J."/>
            <person name="Sims D."/>
            <person name="Brettin T."/>
            <person name="Detter J.C."/>
            <person name="Han C."/>
            <person name="Lapidus A."/>
            <person name="Copeland A."/>
            <person name="Glavina Del Rio T."/>
            <person name="Nolan M."/>
            <person name="Chen F."/>
            <person name="Lucas S."/>
            <person name="Tice H."/>
            <person name="Cheng J.F."/>
            <person name="Bruce D."/>
            <person name="Goodwin L."/>
            <person name="Pitluck S."/>
            <person name="Pati A."/>
            <person name="Mavromatis K."/>
            <person name="Chen A."/>
            <person name="Palaniappan K."/>
            <person name="D'haeseleer P."/>
            <person name="Chain P."/>
            <person name="Bristow J."/>
            <person name="Eisen J.A."/>
            <person name="Markowitz V."/>
            <person name="Hugenholtz P."/>
            <person name="Goker M."/>
            <person name="Pukall R."/>
            <person name="Klenk H.P."/>
            <person name="Kyrpides N.C."/>
        </authorList>
    </citation>
    <scope>NUCLEOTIDE SEQUENCE [LARGE SCALE GENOMIC DNA]</scope>
    <source>
        <strain evidence="3">ATCC 51767 / DSM 10542 / NCFB 3025 / ST-74</strain>
    </source>
</reference>
<evidence type="ECO:0000313" key="3">
    <source>
        <dbReference type="Proteomes" id="UP000000322"/>
    </source>
</evidence>
<gene>
    <name evidence="2" type="ordered locus">Sked_18620</name>
</gene>
<feature type="transmembrane region" description="Helical" evidence="1">
    <location>
        <begin position="38"/>
        <end position="55"/>
    </location>
</feature>
<sequence>MTAPVQSRRPAWLPAALRSRRDDRVGARIDVGRSIPGWAVHVALAVAMVTGLGVATLGSEISPALIAIAAAGLVGGAVANLARPGYGVGGTALALILLPYVFGSPAGYTWRSPVLIVLVHAVVRLSWLATLAGRKTRVDVTVLVQEGRRSAVFNLAGQVVALLAGGLTAAADAAPSITWPWFAVPGGIAALLLALLLRHGLPTGHDAPRTRT</sequence>
<keyword evidence="1" id="KW-0812">Transmembrane</keyword>
<feature type="transmembrane region" description="Helical" evidence="1">
    <location>
        <begin position="86"/>
        <end position="102"/>
    </location>
</feature>
<name>D1BH68_SANKS</name>
<dbReference type="RefSeq" id="WP_012866857.1">
    <property type="nucleotide sequence ID" value="NC_013521.1"/>
</dbReference>
<dbReference type="STRING" id="446469.Sked_18620"/>
<dbReference type="OrthoDB" id="9854515at2"/>
<dbReference type="Proteomes" id="UP000000322">
    <property type="component" value="Chromosome"/>
</dbReference>
<dbReference type="KEGG" id="ske:Sked_18620"/>
<dbReference type="HOGENOM" id="CLU_1299020_0_0_11"/>
<feature type="transmembrane region" description="Helical" evidence="1">
    <location>
        <begin position="177"/>
        <end position="197"/>
    </location>
</feature>
<feature type="transmembrane region" description="Helical" evidence="1">
    <location>
        <begin position="61"/>
        <end position="79"/>
    </location>
</feature>